<proteinExistence type="predicted"/>
<sequence length="31" mass="3712">MDQIAWCTSWRFTFTFIALGHNKNDAIKWIP</sequence>
<dbReference type="EMBL" id="GBXM01087770">
    <property type="protein sequence ID" value="JAH20807.1"/>
    <property type="molecule type" value="Transcribed_RNA"/>
</dbReference>
<accession>A0A0E9QWI4</accession>
<organism evidence="1">
    <name type="scientific">Anguilla anguilla</name>
    <name type="common">European freshwater eel</name>
    <name type="synonym">Muraena anguilla</name>
    <dbReference type="NCBI Taxonomy" id="7936"/>
    <lineage>
        <taxon>Eukaryota</taxon>
        <taxon>Metazoa</taxon>
        <taxon>Chordata</taxon>
        <taxon>Craniata</taxon>
        <taxon>Vertebrata</taxon>
        <taxon>Euteleostomi</taxon>
        <taxon>Actinopterygii</taxon>
        <taxon>Neopterygii</taxon>
        <taxon>Teleostei</taxon>
        <taxon>Anguilliformes</taxon>
        <taxon>Anguillidae</taxon>
        <taxon>Anguilla</taxon>
    </lineage>
</organism>
<evidence type="ECO:0000313" key="1">
    <source>
        <dbReference type="EMBL" id="JAH20807.1"/>
    </source>
</evidence>
<name>A0A0E9QWI4_ANGAN</name>
<protein>
    <submittedName>
        <fullName evidence="1">Uncharacterized protein</fullName>
    </submittedName>
</protein>
<reference evidence="1" key="2">
    <citation type="journal article" date="2015" name="Fish Shellfish Immunol.">
        <title>Early steps in the European eel (Anguilla anguilla)-Vibrio vulnificus interaction in the gills: Role of the RtxA13 toxin.</title>
        <authorList>
            <person name="Callol A."/>
            <person name="Pajuelo D."/>
            <person name="Ebbesson L."/>
            <person name="Teles M."/>
            <person name="MacKenzie S."/>
            <person name="Amaro C."/>
        </authorList>
    </citation>
    <scope>NUCLEOTIDE SEQUENCE</scope>
</reference>
<dbReference type="AlphaFoldDB" id="A0A0E9QWI4"/>
<reference evidence="1" key="1">
    <citation type="submission" date="2014-11" db="EMBL/GenBank/DDBJ databases">
        <authorList>
            <person name="Amaro Gonzalez C."/>
        </authorList>
    </citation>
    <scope>NUCLEOTIDE SEQUENCE</scope>
</reference>